<dbReference type="OMA" id="MLIMAHY"/>
<feature type="signal peptide" evidence="14">
    <location>
        <begin position="1"/>
        <end position="19"/>
    </location>
</feature>
<feature type="domain" description="Ionotropic glutamate receptor L-glutamate and glycine-binding" evidence="16">
    <location>
        <begin position="241"/>
        <end position="318"/>
    </location>
</feature>
<keyword evidence="7" id="KW-0406">Ion transport</keyword>
<evidence type="ECO:0000256" key="11">
    <source>
        <dbReference type="ARBA" id="ARBA00023286"/>
    </source>
</evidence>
<evidence type="ECO:0000256" key="2">
    <source>
        <dbReference type="ARBA" id="ARBA00008685"/>
    </source>
</evidence>
<evidence type="ECO:0000256" key="1">
    <source>
        <dbReference type="ARBA" id="ARBA00004651"/>
    </source>
</evidence>
<evidence type="ECO:0000256" key="7">
    <source>
        <dbReference type="ARBA" id="ARBA00023065"/>
    </source>
</evidence>
<evidence type="ECO:0000256" key="8">
    <source>
        <dbReference type="ARBA" id="ARBA00023136"/>
    </source>
</evidence>
<feature type="transmembrane region" description="Helical" evidence="13">
    <location>
        <begin position="396"/>
        <end position="420"/>
    </location>
</feature>
<sequence length="641" mass="73430">MRLALYLMCLILLFVFVNSEKHFPIDVFVDVIMDIRKLYYSAATVIFAHPGDDDYGDLSITHLVHTCIRVLGRHYVLTLDVHFGQLQDLFRYYHEIVQPIIIVIMPDFEAYLEFVEATNTYPMSFAVWFVVFLFTPANDTYDPCHQPIGNPFNLAFDTQMLVLCHNEDVLQEWYSVKGETIKVFDLAKWEDDLGFVLLTTLSLYNRRKDLEGVVLRAVTVRDIPISSSIGTGNYVGSLYGKVVDELMDSLNFSLDVVSKLDNHGMWNSKNNTWSGVMNEIVSGRADFAITDMSMTSFRMRYVDFTLPLIISKNSLFVREPAICGVEWLGYFQTFRLHIWIAIVTLIMIAPFLLSFMKIYYESRSNVDLISDNFLSIWGIFCQQALIVFPKCSSLRLAYFTIFLTAILIMAHYSAALVSFLTSCIRILPFHTIDEFIADNTYKLIVIRGGSDYDLLSDQSKRDPLNKDFSTELMGLMKKESELPETIIDGFVQICNDEKLAYMILDVLKKSVEMKIPSSLISFLTLSKTKLPFSNLEGYVTDGSYKLIVMKNSAELDTVYTAKIPVFSKMRGLLEEKHFPLTSSDGFKQICERKNLAFFTTEVFKTTIYVTCEVTYIESGRMDSLAMALTKGNPYTHLMNYQ</sequence>
<dbReference type="InterPro" id="IPR052192">
    <property type="entry name" value="Insect_Ionotropic_Sensory_Rcpt"/>
</dbReference>
<evidence type="ECO:0000259" key="15">
    <source>
        <dbReference type="Pfam" id="PF00060"/>
    </source>
</evidence>
<comment type="similarity">
    <text evidence="2">Belongs to the glutamate-gated ion channel (TC 1.A.10.1) family.</text>
</comment>
<name>E2A6L4_CAMFO</name>
<comment type="subcellular location">
    <subcellularLocation>
        <location evidence="1">Cell membrane</location>
        <topology evidence="1">Multi-pass membrane protein</topology>
    </subcellularLocation>
</comment>
<protein>
    <submittedName>
        <fullName evidence="17">Glutamate receptor</fullName>
    </submittedName>
</protein>
<dbReference type="InterPro" id="IPR019594">
    <property type="entry name" value="Glu/Gly-bd"/>
</dbReference>
<dbReference type="InterPro" id="IPR001320">
    <property type="entry name" value="Iontro_rcpt_C"/>
</dbReference>
<organism evidence="18">
    <name type="scientific">Camponotus floridanus</name>
    <name type="common">Florida carpenter ant</name>
    <dbReference type="NCBI Taxonomy" id="104421"/>
    <lineage>
        <taxon>Eukaryota</taxon>
        <taxon>Metazoa</taxon>
        <taxon>Ecdysozoa</taxon>
        <taxon>Arthropoda</taxon>
        <taxon>Hexapoda</taxon>
        <taxon>Insecta</taxon>
        <taxon>Pterygota</taxon>
        <taxon>Neoptera</taxon>
        <taxon>Endopterygota</taxon>
        <taxon>Hymenoptera</taxon>
        <taxon>Apocrita</taxon>
        <taxon>Aculeata</taxon>
        <taxon>Formicoidea</taxon>
        <taxon>Formicidae</taxon>
        <taxon>Formicinae</taxon>
        <taxon>Camponotus</taxon>
    </lineage>
</organism>
<keyword evidence="4" id="KW-1003">Cell membrane</keyword>
<keyword evidence="18" id="KW-1185">Reference proteome</keyword>
<evidence type="ECO:0000256" key="9">
    <source>
        <dbReference type="ARBA" id="ARBA00023170"/>
    </source>
</evidence>
<keyword evidence="9 17" id="KW-0675">Receptor</keyword>
<keyword evidence="14" id="KW-0732">Signal</keyword>
<evidence type="ECO:0000256" key="14">
    <source>
        <dbReference type="SAM" id="SignalP"/>
    </source>
</evidence>
<dbReference type="SUPFAM" id="SSF53850">
    <property type="entry name" value="Periplasmic binding protein-like II"/>
    <property type="match status" value="1"/>
</dbReference>
<feature type="domain" description="Ionotropic glutamate receptor C-terminal" evidence="15">
    <location>
        <begin position="336"/>
        <end position="469"/>
    </location>
</feature>
<evidence type="ECO:0000256" key="13">
    <source>
        <dbReference type="SAM" id="Phobius"/>
    </source>
</evidence>
<accession>E2A6L4</accession>
<dbReference type="AlphaFoldDB" id="E2A6L4"/>
<dbReference type="GO" id="GO:0015276">
    <property type="term" value="F:ligand-gated monoatomic ion channel activity"/>
    <property type="evidence" value="ECO:0007669"/>
    <property type="project" value="InterPro"/>
</dbReference>
<dbReference type="Gene3D" id="1.10.287.70">
    <property type="match status" value="1"/>
</dbReference>
<feature type="chain" id="PRO_5003156968" evidence="14">
    <location>
        <begin position="20"/>
        <end position="641"/>
    </location>
</feature>
<evidence type="ECO:0000256" key="12">
    <source>
        <dbReference type="ARBA" id="ARBA00023303"/>
    </source>
</evidence>
<dbReference type="PANTHER" id="PTHR42643:SF24">
    <property type="entry name" value="IONOTROPIC RECEPTOR 60A"/>
    <property type="match status" value="1"/>
</dbReference>
<keyword evidence="10" id="KW-0325">Glycoprotein</keyword>
<evidence type="ECO:0000256" key="10">
    <source>
        <dbReference type="ARBA" id="ARBA00023180"/>
    </source>
</evidence>
<dbReference type="GO" id="GO:0005886">
    <property type="term" value="C:plasma membrane"/>
    <property type="evidence" value="ECO:0007669"/>
    <property type="project" value="UniProtKB-SubCell"/>
</dbReference>
<dbReference type="PANTHER" id="PTHR42643">
    <property type="entry name" value="IONOTROPIC RECEPTOR 20A-RELATED"/>
    <property type="match status" value="1"/>
</dbReference>
<keyword evidence="8 13" id="KW-0472">Membrane</keyword>
<dbReference type="InParanoid" id="E2A6L4"/>
<keyword evidence="11" id="KW-1071">Ligand-gated ion channel</keyword>
<evidence type="ECO:0000256" key="3">
    <source>
        <dbReference type="ARBA" id="ARBA00022448"/>
    </source>
</evidence>
<dbReference type="EMBL" id="GL437134">
    <property type="protein sequence ID" value="EFN70929.1"/>
    <property type="molecule type" value="Genomic_DNA"/>
</dbReference>
<feature type="transmembrane region" description="Helical" evidence="13">
    <location>
        <begin position="338"/>
        <end position="360"/>
    </location>
</feature>
<evidence type="ECO:0000256" key="4">
    <source>
        <dbReference type="ARBA" id="ARBA00022475"/>
    </source>
</evidence>
<evidence type="ECO:0000256" key="5">
    <source>
        <dbReference type="ARBA" id="ARBA00022692"/>
    </source>
</evidence>
<keyword evidence="6 13" id="KW-1133">Transmembrane helix</keyword>
<dbReference type="GO" id="GO:0050906">
    <property type="term" value="P:detection of stimulus involved in sensory perception"/>
    <property type="evidence" value="ECO:0007669"/>
    <property type="project" value="UniProtKB-ARBA"/>
</dbReference>
<keyword evidence="12" id="KW-0407">Ion channel</keyword>
<reference evidence="17 18" key="1">
    <citation type="journal article" date="2010" name="Science">
        <title>Genomic comparison of the ants Camponotus floridanus and Harpegnathos saltator.</title>
        <authorList>
            <person name="Bonasio R."/>
            <person name="Zhang G."/>
            <person name="Ye C."/>
            <person name="Mutti N.S."/>
            <person name="Fang X."/>
            <person name="Qin N."/>
            <person name="Donahue G."/>
            <person name="Yang P."/>
            <person name="Li Q."/>
            <person name="Li C."/>
            <person name="Zhang P."/>
            <person name="Huang Z."/>
            <person name="Berger S.L."/>
            <person name="Reinberg D."/>
            <person name="Wang J."/>
            <person name="Liebig J."/>
        </authorList>
    </citation>
    <scope>NUCLEOTIDE SEQUENCE [LARGE SCALE GENOMIC DNA]</scope>
    <source>
        <strain evidence="18">C129</strain>
    </source>
</reference>
<dbReference type="Pfam" id="PF00060">
    <property type="entry name" value="Lig_chan"/>
    <property type="match status" value="1"/>
</dbReference>
<dbReference type="Proteomes" id="UP000000311">
    <property type="component" value="Unassembled WGS sequence"/>
</dbReference>
<evidence type="ECO:0000313" key="18">
    <source>
        <dbReference type="Proteomes" id="UP000000311"/>
    </source>
</evidence>
<proteinExistence type="inferred from homology"/>
<evidence type="ECO:0000259" key="16">
    <source>
        <dbReference type="Pfam" id="PF10613"/>
    </source>
</evidence>
<dbReference type="Pfam" id="PF10613">
    <property type="entry name" value="Lig_chan-Glu_bd"/>
    <property type="match status" value="1"/>
</dbReference>
<evidence type="ECO:0000313" key="17">
    <source>
        <dbReference type="EMBL" id="EFN70929.1"/>
    </source>
</evidence>
<dbReference type="OrthoDB" id="8186464at2759"/>
<evidence type="ECO:0000256" key="6">
    <source>
        <dbReference type="ARBA" id="ARBA00022989"/>
    </source>
</evidence>
<keyword evidence="5 13" id="KW-0812">Transmembrane</keyword>
<dbReference type="Gene3D" id="3.40.190.10">
    <property type="entry name" value="Periplasmic binding protein-like II"/>
    <property type="match status" value="2"/>
</dbReference>
<keyword evidence="3" id="KW-0813">Transport</keyword>
<gene>
    <name evidence="17" type="ORF">EAG_05421</name>
</gene>